<dbReference type="AlphaFoldDB" id="A0AAN6PXL4"/>
<dbReference type="Proteomes" id="UP001305647">
    <property type="component" value="Unassembled WGS sequence"/>
</dbReference>
<dbReference type="EMBL" id="MU863646">
    <property type="protein sequence ID" value="KAK4099825.1"/>
    <property type="molecule type" value="Genomic_DNA"/>
</dbReference>
<reference evidence="2" key="1">
    <citation type="journal article" date="2023" name="Mol. Phylogenet. Evol.">
        <title>Genome-scale phylogeny and comparative genomics of the fungal order Sordariales.</title>
        <authorList>
            <person name="Hensen N."/>
            <person name="Bonometti L."/>
            <person name="Westerberg I."/>
            <person name="Brannstrom I.O."/>
            <person name="Guillou S."/>
            <person name="Cros-Aarteil S."/>
            <person name="Calhoun S."/>
            <person name="Haridas S."/>
            <person name="Kuo A."/>
            <person name="Mondo S."/>
            <person name="Pangilinan J."/>
            <person name="Riley R."/>
            <person name="LaButti K."/>
            <person name="Andreopoulos B."/>
            <person name="Lipzen A."/>
            <person name="Chen C."/>
            <person name="Yan M."/>
            <person name="Daum C."/>
            <person name="Ng V."/>
            <person name="Clum A."/>
            <person name="Steindorff A."/>
            <person name="Ohm R.A."/>
            <person name="Martin F."/>
            <person name="Silar P."/>
            <person name="Natvig D.O."/>
            <person name="Lalanne C."/>
            <person name="Gautier V."/>
            <person name="Ament-Velasquez S.L."/>
            <person name="Kruys A."/>
            <person name="Hutchinson M.I."/>
            <person name="Powell A.J."/>
            <person name="Barry K."/>
            <person name="Miller A.N."/>
            <person name="Grigoriev I.V."/>
            <person name="Debuchy R."/>
            <person name="Gladieux P."/>
            <person name="Hiltunen Thoren M."/>
            <person name="Johannesson H."/>
        </authorList>
    </citation>
    <scope>NUCLEOTIDE SEQUENCE</scope>
    <source>
        <strain evidence="2">CBS 757.83</strain>
    </source>
</reference>
<evidence type="ECO:0000313" key="3">
    <source>
        <dbReference type="Proteomes" id="UP001305647"/>
    </source>
</evidence>
<organism evidence="2 3">
    <name type="scientific">Parathielavia hyrcaniae</name>
    <dbReference type="NCBI Taxonomy" id="113614"/>
    <lineage>
        <taxon>Eukaryota</taxon>
        <taxon>Fungi</taxon>
        <taxon>Dikarya</taxon>
        <taxon>Ascomycota</taxon>
        <taxon>Pezizomycotina</taxon>
        <taxon>Sordariomycetes</taxon>
        <taxon>Sordariomycetidae</taxon>
        <taxon>Sordariales</taxon>
        <taxon>Chaetomiaceae</taxon>
        <taxon>Parathielavia</taxon>
    </lineage>
</organism>
<keyword evidence="1" id="KW-0732">Signal</keyword>
<keyword evidence="3" id="KW-1185">Reference proteome</keyword>
<reference evidence="2" key="2">
    <citation type="submission" date="2023-05" db="EMBL/GenBank/DDBJ databases">
        <authorList>
            <consortium name="Lawrence Berkeley National Laboratory"/>
            <person name="Steindorff A."/>
            <person name="Hensen N."/>
            <person name="Bonometti L."/>
            <person name="Westerberg I."/>
            <person name="Brannstrom I.O."/>
            <person name="Guillou S."/>
            <person name="Cros-Aarteil S."/>
            <person name="Calhoun S."/>
            <person name="Haridas S."/>
            <person name="Kuo A."/>
            <person name="Mondo S."/>
            <person name="Pangilinan J."/>
            <person name="Riley R."/>
            <person name="Labutti K."/>
            <person name="Andreopoulos B."/>
            <person name="Lipzen A."/>
            <person name="Chen C."/>
            <person name="Yanf M."/>
            <person name="Daum C."/>
            <person name="Ng V."/>
            <person name="Clum A."/>
            <person name="Ohm R."/>
            <person name="Martin F."/>
            <person name="Silar P."/>
            <person name="Natvig D."/>
            <person name="Lalanne C."/>
            <person name="Gautier V."/>
            <person name="Ament-Velasquez S.L."/>
            <person name="Kruys A."/>
            <person name="Hutchinson M.I."/>
            <person name="Powell A.J."/>
            <person name="Barry K."/>
            <person name="Miller A.N."/>
            <person name="Grigoriev I.V."/>
            <person name="Debuchy R."/>
            <person name="Gladieux P."/>
            <person name="Thoren M.H."/>
            <person name="Johannesson H."/>
        </authorList>
    </citation>
    <scope>NUCLEOTIDE SEQUENCE</scope>
    <source>
        <strain evidence="2">CBS 757.83</strain>
    </source>
</reference>
<gene>
    <name evidence="2" type="ORF">N658DRAFT_487405</name>
</gene>
<proteinExistence type="predicted"/>
<evidence type="ECO:0000313" key="2">
    <source>
        <dbReference type="EMBL" id="KAK4099825.1"/>
    </source>
</evidence>
<name>A0AAN6PXL4_9PEZI</name>
<comment type="caution">
    <text evidence="2">The sequence shown here is derived from an EMBL/GenBank/DDBJ whole genome shotgun (WGS) entry which is preliminary data.</text>
</comment>
<feature type="chain" id="PRO_5042885681" evidence="1">
    <location>
        <begin position="20"/>
        <end position="118"/>
    </location>
</feature>
<feature type="signal peptide" evidence="1">
    <location>
        <begin position="1"/>
        <end position="19"/>
    </location>
</feature>
<sequence length="118" mass="11626">MKTFYFVVTTLTALCGVWATGTTDSMHVCASGCPPSSSVADVVTREPVPTVNCTAPPLSVISHLTSSHGGMPTITSMGPSNSSAPAPSESVVTAAGNKMAGSVVGAAAALALAAAYVL</sequence>
<protein>
    <submittedName>
        <fullName evidence="2">Uncharacterized protein</fullName>
    </submittedName>
</protein>
<evidence type="ECO:0000256" key="1">
    <source>
        <dbReference type="SAM" id="SignalP"/>
    </source>
</evidence>
<accession>A0AAN6PXL4</accession>